<keyword evidence="10" id="KW-1185">Reference proteome</keyword>
<name>A0ABY6CRG4_9BACT</name>
<evidence type="ECO:0000256" key="4">
    <source>
        <dbReference type="ARBA" id="ARBA00022692"/>
    </source>
</evidence>
<dbReference type="RefSeq" id="WP_262309864.1">
    <property type="nucleotide sequence ID" value="NZ_CP106679.1"/>
</dbReference>
<comment type="subcellular location">
    <subcellularLocation>
        <location evidence="1">Cell membrane</location>
        <topology evidence="1">Multi-pass membrane protein</topology>
    </subcellularLocation>
</comment>
<keyword evidence="6 7" id="KW-0472">Membrane</keyword>
<evidence type="ECO:0000259" key="8">
    <source>
        <dbReference type="Pfam" id="PF01757"/>
    </source>
</evidence>
<dbReference type="PANTHER" id="PTHR40074:SF2">
    <property type="entry name" value="O-ACETYLTRANSFERASE WECH"/>
    <property type="match status" value="1"/>
</dbReference>
<feature type="transmembrane region" description="Helical" evidence="7">
    <location>
        <begin position="133"/>
        <end position="152"/>
    </location>
</feature>
<dbReference type="Proteomes" id="UP001065174">
    <property type="component" value="Chromosome"/>
</dbReference>
<dbReference type="GO" id="GO:0016746">
    <property type="term" value="F:acyltransferase activity"/>
    <property type="evidence" value="ECO:0007669"/>
    <property type="project" value="UniProtKB-KW"/>
</dbReference>
<keyword evidence="3" id="KW-1003">Cell membrane</keyword>
<keyword evidence="5 7" id="KW-1133">Transmembrane helix</keyword>
<evidence type="ECO:0000313" key="9">
    <source>
        <dbReference type="EMBL" id="UXP32429.1"/>
    </source>
</evidence>
<feature type="transmembrane region" description="Helical" evidence="7">
    <location>
        <begin position="307"/>
        <end position="328"/>
    </location>
</feature>
<keyword evidence="4 7" id="KW-0812">Transmembrane</keyword>
<dbReference type="InterPro" id="IPR002656">
    <property type="entry name" value="Acyl_transf_3_dom"/>
</dbReference>
<comment type="similarity">
    <text evidence="2">Belongs to the acyltransferase 3 family.</text>
</comment>
<dbReference type="Pfam" id="PF01757">
    <property type="entry name" value="Acyl_transf_3"/>
    <property type="match status" value="1"/>
</dbReference>
<dbReference type="EMBL" id="CP106679">
    <property type="protein sequence ID" value="UXP32429.1"/>
    <property type="molecule type" value="Genomic_DNA"/>
</dbReference>
<keyword evidence="9" id="KW-0012">Acyltransferase</keyword>
<sequence length="338" mass="40303">MDQTKNDFLGGIHYFRGIAILLIVSSHLLYADLESNFYFFTSAVYLNSTIFYVFISGYLFQHLAYKFDYKKYLKRKWLNVMLPYLIVSIPALTLRWYSGPSYLALQSWPDIGESNAWCQLAFYLATGSHLLPLWYLPMIAIFFVLGPIFKLWDDSPRMYWLLPLLLVVSLLFPRNLENMNDIPRMFVHFASIYVLGMWYSRNLEMVRQWVSKYIVVVSLGLLVLFVFCLYEFPWRHQFIFVQKVVAIPVLMHFLDRIKGSFWKDLCSRLAETSFGIYFIHFYVILGVRVIMNRILHSEYPRFWYEWLIEWGVVVIISYVFVMIVKMIFKNKSRYLIGS</sequence>
<evidence type="ECO:0000256" key="3">
    <source>
        <dbReference type="ARBA" id="ARBA00022475"/>
    </source>
</evidence>
<keyword evidence="9" id="KW-0808">Transferase</keyword>
<feature type="transmembrane region" description="Helical" evidence="7">
    <location>
        <begin position="238"/>
        <end position="254"/>
    </location>
</feature>
<evidence type="ECO:0000256" key="5">
    <source>
        <dbReference type="ARBA" id="ARBA00022989"/>
    </source>
</evidence>
<evidence type="ECO:0000313" key="10">
    <source>
        <dbReference type="Proteomes" id="UP001065174"/>
    </source>
</evidence>
<evidence type="ECO:0000256" key="6">
    <source>
        <dbReference type="ARBA" id="ARBA00023136"/>
    </source>
</evidence>
<organism evidence="9 10">
    <name type="scientific">Reichenbachiella agarivorans</name>
    <dbReference type="NCBI Taxonomy" id="2979464"/>
    <lineage>
        <taxon>Bacteria</taxon>
        <taxon>Pseudomonadati</taxon>
        <taxon>Bacteroidota</taxon>
        <taxon>Cytophagia</taxon>
        <taxon>Cytophagales</taxon>
        <taxon>Reichenbachiellaceae</taxon>
        <taxon>Reichenbachiella</taxon>
    </lineage>
</organism>
<feature type="transmembrane region" description="Helical" evidence="7">
    <location>
        <begin position="12"/>
        <end position="31"/>
    </location>
</feature>
<dbReference type="PANTHER" id="PTHR40074">
    <property type="entry name" value="O-ACETYLTRANSFERASE WECH"/>
    <property type="match status" value="1"/>
</dbReference>
<gene>
    <name evidence="9" type="ORF">N6H18_00370</name>
</gene>
<evidence type="ECO:0000256" key="7">
    <source>
        <dbReference type="SAM" id="Phobius"/>
    </source>
</evidence>
<reference evidence="9" key="1">
    <citation type="submission" date="2022-09" db="EMBL/GenBank/DDBJ databases">
        <title>Comparative genomics and taxonomic characterization of three novel marine species of genus Reichenbachiella exhibiting antioxidant and polysaccharide degradation activities.</title>
        <authorList>
            <person name="Muhammad N."/>
            <person name="Lee Y.-J."/>
            <person name="Ko J."/>
            <person name="Kim S.-G."/>
        </authorList>
    </citation>
    <scope>NUCLEOTIDE SEQUENCE</scope>
    <source>
        <strain evidence="9">BKB1-1</strain>
    </source>
</reference>
<feature type="domain" description="Acyltransferase 3" evidence="8">
    <location>
        <begin position="11"/>
        <end position="324"/>
    </location>
</feature>
<accession>A0ABY6CRG4</accession>
<feature type="transmembrane region" description="Helical" evidence="7">
    <location>
        <begin position="182"/>
        <end position="201"/>
    </location>
</feature>
<protein>
    <submittedName>
        <fullName evidence="9">Acyltransferase</fullName>
    </submittedName>
</protein>
<feature type="transmembrane region" description="Helical" evidence="7">
    <location>
        <begin position="213"/>
        <end position="232"/>
    </location>
</feature>
<feature type="transmembrane region" description="Helical" evidence="7">
    <location>
        <begin position="37"/>
        <end position="60"/>
    </location>
</feature>
<feature type="transmembrane region" description="Helical" evidence="7">
    <location>
        <begin position="159"/>
        <end position="176"/>
    </location>
</feature>
<proteinExistence type="inferred from homology"/>
<feature type="transmembrane region" description="Helical" evidence="7">
    <location>
        <begin position="81"/>
        <end position="98"/>
    </location>
</feature>
<feature type="transmembrane region" description="Helical" evidence="7">
    <location>
        <begin position="274"/>
        <end position="295"/>
    </location>
</feature>
<evidence type="ECO:0000256" key="1">
    <source>
        <dbReference type="ARBA" id="ARBA00004651"/>
    </source>
</evidence>
<evidence type="ECO:0000256" key="2">
    <source>
        <dbReference type="ARBA" id="ARBA00007400"/>
    </source>
</evidence>